<sequence length="131" mass="14293">MAANTPKLDFDTFHNIINGQLTTTPTITYSLNPATGLPNAPVPLSTLADTNLTVASASTAQKSWAKTTIFHRRTQLLTFADTLSITYLEQFTQLLIAEQGNRISLPATRFFAPLPLSAIPLNSHSHLEKQS</sequence>
<dbReference type="GO" id="GO:0016491">
    <property type="term" value="F:oxidoreductase activity"/>
    <property type="evidence" value="ECO:0007669"/>
    <property type="project" value="InterPro"/>
</dbReference>
<dbReference type="EMBL" id="JAAMPI010001433">
    <property type="protein sequence ID" value="KAF4625221.1"/>
    <property type="molecule type" value="Genomic_DNA"/>
</dbReference>
<dbReference type="SUPFAM" id="SSF53720">
    <property type="entry name" value="ALDH-like"/>
    <property type="match status" value="1"/>
</dbReference>
<dbReference type="Proteomes" id="UP000566819">
    <property type="component" value="Unassembled WGS sequence"/>
</dbReference>
<evidence type="ECO:0000313" key="2">
    <source>
        <dbReference type="EMBL" id="KAF4625221.1"/>
    </source>
</evidence>
<dbReference type="Gene3D" id="3.40.605.10">
    <property type="entry name" value="Aldehyde Dehydrogenase, Chain A, domain 1"/>
    <property type="match status" value="1"/>
</dbReference>
<dbReference type="Pfam" id="PF00171">
    <property type="entry name" value="Aldedh"/>
    <property type="match status" value="1"/>
</dbReference>
<dbReference type="InterPro" id="IPR016161">
    <property type="entry name" value="Ald_DH/histidinol_DH"/>
</dbReference>
<name>A0A8H4RAU4_9HELO</name>
<keyword evidence="3" id="KW-1185">Reference proteome</keyword>
<accession>A0A8H4RAU4</accession>
<proteinExistence type="predicted"/>
<dbReference type="AlphaFoldDB" id="A0A8H4RAU4"/>
<reference evidence="2 3" key="1">
    <citation type="submission" date="2020-03" db="EMBL/GenBank/DDBJ databases">
        <title>Draft Genome Sequence of Cudoniella acicularis.</title>
        <authorList>
            <person name="Buettner E."/>
            <person name="Kellner H."/>
        </authorList>
    </citation>
    <scope>NUCLEOTIDE SEQUENCE [LARGE SCALE GENOMIC DNA]</scope>
    <source>
        <strain evidence="2 3">DSM 108380</strain>
    </source>
</reference>
<feature type="domain" description="Aldehyde dehydrogenase" evidence="1">
    <location>
        <begin position="30"/>
        <end position="104"/>
    </location>
</feature>
<comment type="caution">
    <text evidence="2">The sequence shown here is derived from an EMBL/GenBank/DDBJ whole genome shotgun (WGS) entry which is preliminary data.</text>
</comment>
<protein>
    <recommendedName>
        <fullName evidence="1">Aldehyde dehydrogenase domain-containing protein</fullName>
    </recommendedName>
</protein>
<dbReference type="InterPro" id="IPR016162">
    <property type="entry name" value="Ald_DH_N"/>
</dbReference>
<gene>
    <name evidence="2" type="ORF">G7Y89_g12945</name>
</gene>
<evidence type="ECO:0000259" key="1">
    <source>
        <dbReference type="Pfam" id="PF00171"/>
    </source>
</evidence>
<organism evidence="2 3">
    <name type="scientific">Cudoniella acicularis</name>
    <dbReference type="NCBI Taxonomy" id="354080"/>
    <lineage>
        <taxon>Eukaryota</taxon>
        <taxon>Fungi</taxon>
        <taxon>Dikarya</taxon>
        <taxon>Ascomycota</taxon>
        <taxon>Pezizomycotina</taxon>
        <taxon>Leotiomycetes</taxon>
        <taxon>Helotiales</taxon>
        <taxon>Tricladiaceae</taxon>
        <taxon>Cudoniella</taxon>
    </lineage>
</organism>
<dbReference type="InterPro" id="IPR015590">
    <property type="entry name" value="Aldehyde_DH_dom"/>
</dbReference>
<evidence type="ECO:0000313" key="3">
    <source>
        <dbReference type="Proteomes" id="UP000566819"/>
    </source>
</evidence>